<dbReference type="EMBL" id="BMIW01000017">
    <property type="protein sequence ID" value="GGG02564.1"/>
    <property type="molecule type" value="Genomic_DNA"/>
</dbReference>
<evidence type="ECO:0000313" key="3">
    <source>
        <dbReference type="Proteomes" id="UP000608420"/>
    </source>
</evidence>
<evidence type="ECO:0008006" key="4">
    <source>
        <dbReference type="Google" id="ProtNLM"/>
    </source>
</evidence>
<proteinExistence type="predicted"/>
<organism evidence="2 3">
    <name type="scientific">Paenibacillus aceti</name>
    <dbReference type="NCBI Taxonomy" id="1820010"/>
    <lineage>
        <taxon>Bacteria</taxon>
        <taxon>Bacillati</taxon>
        <taxon>Bacillota</taxon>
        <taxon>Bacilli</taxon>
        <taxon>Bacillales</taxon>
        <taxon>Paenibacillaceae</taxon>
        <taxon>Paenibacillus</taxon>
    </lineage>
</organism>
<comment type="caution">
    <text evidence="2">The sequence shown here is derived from an EMBL/GenBank/DDBJ whole genome shotgun (WGS) entry which is preliminary data.</text>
</comment>
<dbReference type="RefSeq" id="WP_120462929.1">
    <property type="nucleotide sequence ID" value="NZ_BMIW01000017.1"/>
</dbReference>
<feature type="region of interest" description="Disordered" evidence="1">
    <location>
        <begin position="30"/>
        <end position="103"/>
    </location>
</feature>
<accession>A0ABQ1VWA1</accession>
<feature type="compositionally biased region" description="Acidic residues" evidence="1">
    <location>
        <begin position="54"/>
        <end position="69"/>
    </location>
</feature>
<reference evidence="3" key="1">
    <citation type="journal article" date="2019" name="Int. J. Syst. Evol. Microbiol.">
        <title>The Global Catalogue of Microorganisms (GCM) 10K type strain sequencing project: providing services to taxonomists for standard genome sequencing and annotation.</title>
        <authorList>
            <consortium name="The Broad Institute Genomics Platform"/>
            <consortium name="The Broad Institute Genome Sequencing Center for Infectious Disease"/>
            <person name="Wu L."/>
            <person name="Ma J."/>
        </authorList>
    </citation>
    <scope>NUCLEOTIDE SEQUENCE [LARGE SCALE GENOMIC DNA]</scope>
    <source>
        <strain evidence="3">CGMCC 1.15420</strain>
    </source>
</reference>
<evidence type="ECO:0000313" key="2">
    <source>
        <dbReference type="EMBL" id="GGG02564.1"/>
    </source>
</evidence>
<sequence length="103" mass="11604">MDEYPKTTGDHVYEQYKLLAEYRFENDIPRDDALPFDTRITQGISEPGPRSQAEEDTEEELPDIPDADELQMNSPVDPAAPDTDAMHGTDLLNGYDGDEAEEE</sequence>
<evidence type="ECO:0000256" key="1">
    <source>
        <dbReference type="SAM" id="MobiDB-lite"/>
    </source>
</evidence>
<protein>
    <recommendedName>
        <fullName evidence="4">Transposase</fullName>
    </recommendedName>
</protein>
<gene>
    <name evidence="2" type="ORF">GCM10010913_25370</name>
</gene>
<dbReference type="Proteomes" id="UP000608420">
    <property type="component" value="Unassembled WGS sequence"/>
</dbReference>
<name>A0ABQ1VWA1_9BACL</name>
<keyword evidence="3" id="KW-1185">Reference proteome</keyword>